<gene>
    <name evidence="1" type="ORF">pCQ4.12</name>
</gene>
<protein>
    <submittedName>
        <fullName evidence="1">Uncharacterized protein</fullName>
    </submittedName>
</protein>
<geneLocation type="plasmid" evidence="1">
    <name>pCQ4</name>
</geneLocation>
<keyword evidence="1" id="KW-0614">Plasmid</keyword>
<reference evidence="1" key="1">
    <citation type="submission" date="2011-12" db="EMBL/GenBank/DDBJ databases">
        <title>Complete nucleotide sequence of Streptomyces circular plasmid pCQ4.</title>
        <authorList>
            <person name="Cheng Q."/>
            <person name="Tian X."/>
            <person name="Qin Z."/>
        </authorList>
    </citation>
    <scope>NUCLEOTIDE SEQUENCE</scope>
    <source>
        <strain evidence="1">W75</strain>
        <plasmid evidence="1">pCQ4</plasmid>
    </source>
</reference>
<sequence length="94" mass="10324">MGRRRYSRARGGCAANCAGGLRLRRALPRRYGRRMMDSPQPQITFTSCRQCGAEVAGLDGRYACGVCGWVNRYDEGHRTLPSAEDDPDYPGPGA</sequence>
<accession>I0CEC4</accession>
<name>I0CEC4_9ACTN</name>
<organism evidence="1">
    <name type="scientific">Streptomyces sp. W75</name>
    <dbReference type="NCBI Taxonomy" id="1170711"/>
    <lineage>
        <taxon>Bacteria</taxon>
        <taxon>Bacillati</taxon>
        <taxon>Actinomycetota</taxon>
        <taxon>Actinomycetes</taxon>
        <taxon>Kitasatosporales</taxon>
        <taxon>Streptomycetaceae</taxon>
        <taxon>Streptomyces</taxon>
    </lineage>
</organism>
<proteinExistence type="predicted"/>
<dbReference type="AlphaFoldDB" id="I0CEC4"/>
<dbReference type="EMBL" id="JQ340175">
    <property type="protein sequence ID" value="AFH75137.1"/>
    <property type="molecule type" value="Genomic_DNA"/>
</dbReference>
<evidence type="ECO:0000313" key="1">
    <source>
        <dbReference type="EMBL" id="AFH75137.1"/>
    </source>
</evidence>